<name>A0ABM4DAB4_HYDVU</name>
<evidence type="ECO:0000313" key="2">
    <source>
        <dbReference type="Proteomes" id="UP001652625"/>
    </source>
</evidence>
<keyword evidence="2" id="KW-1185">Reference proteome</keyword>
<comment type="similarity">
    <text evidence="1">Belongs to the glycosyl hydrolase 79 family.</text>
</comment>
<dbReference type="RefSeq" id="XP_065671294.1">
    <property type="nucleotide sequence ID" value="XM_065815222.1"/>
</dbReference>
<dbReference type="PANTHER" id="PTHR46145:SF4">
    <property type="entry name" value="HEPARANASE"/>
    <property type="match status" value="1"/>
</dbReference>
<accession>A0ABM4DAB4</accession>
<organism evidence="2 3">
    <name type="scientific">Hydra vulgaris</name>
    <name type="common">Hydra</name>
    <name type="synonym">Hydra attenuata</name>
    <dbReference type="NCBI Taxonomy" id="6087"/>
    <lineage>
        <taxon>Eukaryota</taxon>
        <taxon>Metazoa</taxon>
        <taxon>Cnidaria</taxon>
        <taxon>Hydrozoa</taxon>
        <taxon>Hydroidolina</taxon>
        <taxon>Anthoathecata</taxon>
        <taxon>Aplanulata</taxon>
        <taxon>Hydridae</taxon>
        <taxon>Hydra</taxon>
    </lineage>
</organism>
<evidence type="ECO:0000313" key="3">
    <source>
        <dbReference type="RefSeq" id="XP_065671294.1"/>
    </source>
</evidence>
<dbReference type="InterPro" id="IPR005199">
    <property type="entry name" value="Glyco_hydro_79"/>
</dbReference>
<proteinExistence type="inferred from homology"/>
<dbReference type="Gene3D" id="3.20.20.80">
    <property type="entry name" value="Glycosidases"/>
    <property type="match status" value="1"/>
</dbReference>
<reference evidence="3" key="1">
    <citation type="submission" date="2025-08" db="UniProtKB">
        <authorList>
            <consortium name="RefSeq"/>
        </authorList>
    </citation>
    <scope>IDENTIFICATION</scope>
</reference>
<dbReference type="SUPFAM" id="SSF51445">
    <property type="entry name" value="(Trans)glycosidases"/>
    <property type="match status" value="1"/>
</dbReference>
<sequence length="372" mass="42226">MNFVNEVKWKLIFGLNVLNRNQDGNWNSSNAKHLLKYIIDMNYNVNFELGNEFDLFPDHLNITLKPEQLAVDFKMLRKILDEFFIQKQIKLFGPDVATLNRYNFFETFLKSIDEGILDGVTFHHYYSSSDDINPENFTKIKYLDSFIDYGFKAISIVKKSLSHWYKIPQVWIGETSSTYGGGSKSAGSSFAAGFLWLDKLGLAAQMGISVVLRQSFKGGNYSLIDGNFNPTPDYWSSLLFKRLVGQKVLKLNGFLEHGRDIRMYAHCTNVKNGALHKRYKSGSVVLIVININAKESATINFKNNTVSVDQYLLTPSYGNIADKMVSLNGHILMMNDKTTLPVLNPMKSNFPLHIPPLSYGFFVLTNSNAKVC</sequence>
<dbReference type="PANTHER" id="PTHR46145">
    <property type="entry name" value="HEPARANASE"/>
    <property type="match status" value="1"/>
</dbReference>
<protein>
    <submittedName>
        <fullName evidence="3">Heparanase-like</fullName>
    </submittedName>
</protein>
<gene>
    <name evidence="3" type="primary">LOC136089293</name>
</gene>
<dbReference type="InterPro" id="IPR017853">
    <property type="entry name" value="GH"/>
</dbReference>
<dbReference type="Proteomes" id="UP001652625">
    <property type="component" value="Chromosome 13"/>
</dbReference>
<dbReference type="GeneID" id="136089293"/>
<dbReference type="Pfam" id="PF03662">
    <property type="entry name" value="Glyco_hydro_79n"/>
    <property type="match status" value="1"/>
</dbReference>
<evidence type="ECO:0000256" key="1">
    <source>
        <dbReference type="ARBA" id="ARBA00009800"/>
    </source>
</evidence>